<keyword evidence="3" id="KW-0067">ATP-binding</keyword>
<dbReference type="RefSeq" id="XP_006872367.1">
    <property type="nucleotide sequence ID" value="XM_006872305.1"/>
</dbReference>
<feature type="non-terminal residue" evidence="3">
    <location>
        <position position="1"/>
    </location>
</feature>
<evidence type="ECO:0000313" key="3">
    <source>
        <dbReference type="RefSeq" id="XP_006872367.1"/>
    </source>
</evidence>
<evidence type="ECO:0000313" key="2">
    <source>
        <dbReference type="Proteomes" id="UP000504623"/>
    </source>
</evidence>
<dbReference type="AlphaFoldDB" id="A0A9B0TXZ0"/>
<gene>
    <name evidence="3" type="primary">ABCA10</name>
</gene>
<protein>
    <submittedName>
        <fullName evidence="3">ATP-binding cassette sub-family A member 10</fullName>
    </submittedName>
</protein>
<keyword evidence="1" id="KW-0812">Transmembrane</keyword>
<proteinExistence type="predicted"/>
<feature type="transmembrane region" description="Helical" evidence="1">
    <location>
        <begin position="53"/>
        <end position="75"/>
    </location>
</feature>
<dbReference type="CTD" id="10349"/>
<keyword evidence="3" id="KW-0547">Nucleotide-binding</keyword>
<name>A0A9B0TXZ0_CHRAS</name>
<dbReference type="GO" id="GO:0005524">
    <property type="term" value="F:ATP binding"/>
    <property type="evidence" value="ECO:0007669"/>
    <property type="project" value="UniProtKB-KW"/>
</dbReference>
<evidence type="ECO:0000256" key="1">
    <source>
        <dbReference type="SAM" id="Phobius"/>
    </source>
</evidence>
<reference evidence="3" key="1">
    <citation type="submission" date="2025-08" db="UniProtKB">
        <authorList>
            <consortium name="RefSeq"/>
        </authorList>
    </citation>
    <scope>IDENTIFICATION</scope>
    <source>
        <tissue evidence="3">Spleen</tissue>
    </source>
</reference>
<feature type="transmembrane region" description="Helical" evidence="1">
    <location>
        <begin position="12"/>
        <end position="32"/>
    </location>
</feature>
<accession>A0A9B0TXZ0</accession>
<dbReference type="GeneID" id="102812837"/>
<keyword evidence="1" id="KW-0472">Membrane</keyword>
<dbReference type="Proteomes" id="UP000504623">
    <property type="component" value="Unplaced"/>
</dbReference>
<sequence length="190" mass="21337">DATIIGYSILDGLFIFLLAANCIAPYIGMNSISDYKTPLITFIIIISNELGNAALFSFMILIPPFTLIGFLLYLAKLTVVYPMDAESLNSGVEVNETILLIILIVRETFYQNMHSSLMAYKLPVGNVHPLSQAFSKLEAVKQTFDLEEYSLSQSTLEQVFLELSKEQELGNFDDEIDATVRWKLLPQEEP</sequence>
<organism evidence="2 3">
    <name type="scientific">Chrysochloris asiatica</name>
    <name type="common">Cape golden mole</name>
    <dbReference type="NCBI Taxonomy" id="185453"/>
    <lineage>
        <taxon>Eukaryota</taxon>
        <taxon>Metazoa</taxon>
        <taxon>Chordata</taxon>
        <taxon>Craniata</taxon>
        <taxon>Vertebrata</taxon>
        <taxon>Euteleostomi</taxon>
        <taxon>Mammalia</taxon>
        <taxon>Eutheria</taxon>
        <taxon>Afrotheria</taxon>
        <taxon>Chrysochloridae</taxon>
        <taxon>Chrysochlorinae</taxon>
        <taxon>Chrysochloris</taxon>
    </lineage>
</organism>
<dbReference type="OrthoDB" id="10063638at2759"/>
<keyword evidence="1" id="KW-1133">Transmembrane helix</keyword>
<keyword evidence="2" id="KW-1185">Reference proteome</keyword>